<dbReference type="InterPro" id="IPR050141">
    <property type="entry name" value="GCL_type2/YbdK_subfam"/>
</dbReference>
<keyword evidence="1" id="KW-0436">Ligase</keyword>
<dbReference type="Pfam" id="PF04107">
    <property type="entry name" value="GCS2"/>
    <property type="match status" value="1"/>
</dbReference>
<dbReference type="GO" id="GO:0042398">
    <property type="term" value="P:modified amino acid biosynthetic process"/>
    <property type="evidence" value="ECO:0007669"/>
    <property type="project" value="InterPro"/>
</dbReference>
<dbReference type="AlphaFoldDB" id="A0A9X4RQZ7"/>
<accession>A0A9X4RQZ7</accession>
<dbReference type="GO" id="GO:0004357">
    <property type="term" value="F:glutamate-cysteine ligase activity"/>
    <property type="evidence" value="ECO:0007669"/>
    <property type="project" value="InterPro"/>
</dbReference>
<dbReference type="EMBL" id="JAPHEH010000001">
    <property type="protein sequence ID" value="MDG4476782.1"/>
    <property type="molecule type" value="Genomic_DNA"/>
</dbReference>
<dbReference type="InterPro" id="IPR006336">
    <property type="entry name" value="GCS2"/>
</dbReference>
<dbReference type="SUPFAM" id="SSF55931">
    <property type="entry name" value="Glutamine synthetase/guanido kinase"/>
    <property type="match status" value="1"/>
</dbReference>
<comment type="caution">
    <text evidence="1">The sequence shown here is derived from an EMBL/GenBank/DDBJ whole genome shotgun (WGS) entry which is preliminary data.</text>
</comment>
<dbReference type="Proteomes" id="UP001154240">
    <property type="component" value="Unassembled WGS sequence"/>
</dbReference>
<sequence>MSGDELFRKFGIELEYMLVGADTLDIAPIADRVLAQAAGTITNEVERGIMAWSNELALHVIEIKNSSPVASLPMLAEKLQKEVEELSRCAAQAGAMLLPTAMHPWMDPHRETILWPHGNKAIYNTYNRIFNCQGHGWSNVQSTHLNLGFTTDAGFARLHAAIRLLLPILPAIAASSPAADGALTGWLDTRLEYYRKNQKRIPFITGQVIPEPVFSESAYEREIYQPLRRAIAPHDPEGVLAAEWLNSRGAIARFDRNAIEIRVLDIQECPLADVSLAVLICAVLKGLTEGRWSGLEEQMTAATAPLAEIFVQTIRDGEETVLDDRGYLALFGRGENVAMTAGELWQELAADCAQDLAEAGHAIRHCVESLLAQGPLSRRIIRALGEKPERERFREVYRELGKCLAQDRLFLP</sequence>
<reference evidence="1" key="2">
    <citation type="submission" date="2022-10" db="EMBL/GenBank/DDBJ databases">
        <authorList>
            <person name="Aronson H.S."/>
        </authorList>
    </citation>
    <scope>NUCLEOTIDE SEQUENCE</scope>
    <source>
        <strain evidence="1">RS19-109</strain>
    </source>
</reference>
<gene>
    <name evidence="1" type="ORF">OLX77_11515</name>
</gene>
<evidence type="ECO:0000313" key="2">
    <source>
        <dbReference type="Proteomes" id="UP001154240"/>
    </source>
</evidence>
<dbReference type="RefSeq" id="WP_307633747.1">
    <property type="nucleotide sequence ID" value="NZ_JAPHEH010000001.1"/>
</dbReference>
<protein>
    <submittedName>
        <fullName evidence="1">Glutamate-cysteine ligase family protein</fullName>
    </submittedName>
</protein>
<reference evidence="1" key="1">
    <citation type="journal article" date="2022" name="bioRxiv">
        <title>Thiovibrio frasassiensisgen. nov., sp. nov., an autotrophic, elemental sulfur disproportionating bacterium isolated from sulfidic karst sediment, and proposal of Thiovibrionaceae fam. nov.</title>
        <authorList>
            <person name="Aronson H."/>
            <person name="Thomas C."/>
            <person name="Bhattacharyya M."/>
            <person name="Eckstein S."/>
            <person name="Jensen S."/>
            <person name="Barco R."/>
            <person name="Macalady J."/>
            <person name="Amend J."/>
        </authorList>
    </citation>
    <scope>NUCLEOTIDE SEQUENCE</scope>
    <source>
        <strain evidence="1">RS19-109</strain>
    </source>
</reference>
<dbReference type="InterPro" id="IPR014746">
    <property type="entry name" value="Gln_synth/guanido_kin_cat_dom"/>
</dbReference>
<dbReference type="PANTHER" id="PTHR36510:SF1">
    <property type="entry name" value="GLUTAMATE--CYSTEINE LIGASE 2-RELATED"/>
    <property type="match status" value="1"/>
</dbReference>
<proteinExistence type="predicted"/>
<name>A0A9X4RQZ7_9BACT</name>
<evidence type="ECO:0000313" key="1">
    <source>
        <dbReference type="EMBL" id="MDG4476782.1"/>
    </source>
</evidence>
<dbReference type="PANTHER" id="PTHR36510">
    <property type="entry name" value="GLUTAMATE--CYSTEINE LIGASE 2-RELATED"/>
    <property type="match status" value="1"/>
</dbReference>
<organism evidence="1 2">
    <name type="scientific">Thiovibrio frasassiensis</name>
    <dbReference type="NCBI Taxonomy" id="2984131"/>
    <lineage>
        <taxon>Bacteria</taxon>
        <taxon>Pseudomonadati</taxon>
        <taxon>Thermodesulfobacteriota</taxon>
        <taxon>Desulfobulbia</taxon>
        <taxon>Desulfobulbales</taxon>
        <taxon>Thiovibrionaceae</taxon>
        <taxon>Thiovibrio</taxon>
    </lineage>
</organism>
<dbReference type="Gene3D" id="3.30.590.20">
    <property type="match status" value="1"/>
</dbReference>
<keyword evidence="2" id="KW-1185">Reference proteome</keyword>